<dbReference type="AlphaFoldDB" id="A0A0Q9XV72"/>
<reference evidence="3 4" key="1">
    <citation type="journal article" date="2007" name="Nature">
        <title>Evolution of genes and genomes on the Drosophila phylogeny.</title>
        <authorList>
            <consortium name="Drosophila 12 Genomes Consortium"/>
            <person name="Clark A.G."/>
            <person name="Eisen M.B."/>
            <person name="Smith D.R."/>
            <person name="Bergman C.M."/>
            <person name="Oliver B."/>
            <person name="Markow T.A."/>
            <person name="Kaufman T.C."/>
            <person name="Kellis M."/>
            <person name="Gelbart W."/>
            <person name="Iyer V.N."/>
            <person name="Pollard D.A."/>
            <person name="Sackton T.B."/>
            <person name="Larracuente A.M."/>
            <person name="Singh N.D."/>
            <person name="Abad J.P."/>
            <person name="Abt D.N."/>
            <person name="Adryan B."/>
            <person name="Aguade M."/>
            <person name="Akashi H."/>
            <person name="Anderson W.W."/>
            <person name="Aquadro C.F."/>
            <person name="Ardell D.H."/>
            <person name="Arguello R."/>
            <person name="Artieri C.G."/>
            <person name="Barbash D.A."/>
            <person name="Barker D."/>
            <person name="Barsanti P."/>
            <person name="Batterham P."/>
            <person name="Batzoglou S."/>
            <person name="Begun D."/>
            <person name="Bhutkar A."/>
            <person name="Blanco E."/>
            <person name="Bosak S.A."/>
            <person name="Bradley R.K."/>
            <person name="Brand A.D."/>
            <person name="Brent M.R."/>
            <person name="Brooks A.N."/>
            <person name="Brown R.H."/>
            <person name="Butlin R.K."/>
            <person name="Caggese C."/>
            <person name="Calvi B.R."/>
            <person name="Bernardo de Carvalho A."/>
            <person name="Caspi A."/>
            <person name="Castrezana S."/>
            <person name="Celniker S.E."/>
            <person name="Chang J.L."/>
            <person name="Chapple C."/>
            <person name="Chatterji S."/>
            <person name="Chinwalla A."/>
            <person name="Civetta A."/>
            <person name="Clifton S.W."/>
            <person name="Comeron J.M."/>
            <person name="Costello J.C."/>
            <person name="Coyne J.A."/>
            <person name="Daub J."/>
            <person name="David R.G."/>
            <person name="Delcher A.L."/>
            <person name="Delehaunty K."/>
            <person name="Do C.B."/>
            <person name="Ebling H."/>
            <person name="Edwards K."/>
            <person name="Eickbush T."/>
            <person name="Evans J.D."/>
            <person name="Filipski A."/>
            <person name="Findeiss S."/>
            <person name="Freyhult E."/>
            <person name="Fulton L."/>
            <person name="Fulton R."/>
            <person name="Garcia A.C."/>
            <person name="Gardiner A."/>
            <person name="Garfield D.A."/>
            <person name="Garvin B.E."/>
            <person name="Gibson G."/>
            <person name="Gilbert D."/>
            <person name="Gnerre S."/>
            <person name="Godfrey J."/>
            <person name="Good R."/>
            <person name="Gotea V."/>
            <person name="Gravely B."/>
            <person name="Greenberg A.J."/>
            <person name="Griffiths-Jones S."/>
            <person name="Gross S."/>
            <person name="Guigo R."/>
            <person name="Gustafson E.A."/>
            <person name="Haerty W."/>
            <person name="Hahn M.W."/>
            <person name="Halligan D.L."/>
            <person name="Halpern A.L."/>
            <person name="Halter G.M."/>
            <person name="Han M.V."/>
            <person name="Heger A."/>
            <person name="Hillier L."/>
            <person name="Hinrichs A.S."/>
            <person name="Holmes I."/>
            <person name="Hoskins R.A."/>
            <person name="Hubisz M.J."/>
            <person name="Hultmark D."/>
            <person name="Huntley M.A."/>
            <person name="Jaffe D.B."/>
            <person name="Jagadeeshan S."/>
            <person name="Jeck W.R."/>
            <person name="Johnson J."/>
            <person name="Jones C.D."/>
            <person name="Jordan W.C."/>
            <person name="Karpen G.H."/>
            <person name="Kataoka E."/>
            <person name="Keightley P.D."/>
            <person name="Kheradpour P."/>
            <person name="Kirkness E.F."/>
            <person name="Koerich L.B."/>
            <person name="Kristiansen K."/>
            <person name="Kudrna D."/>
            <person name="Kulathinal R.J."/>
            <person name="Kumar S."/>
            <person name="Kwok R."/>
            <person name="Lander E."/>
            <person name="Langley C.H."/>
            <person name="Lapoint R."/>
            <person name="Lazzaro B.P."/>
            <person name="Lee S.J."/>
            <person name="Levesque L."/>
            <person name="Li R."/>
            <person name="Lin C.F."/>
            <person name="Lin M.F."/>
            <person name="Lindblad-Toh K."/>
            <person name="Llopart A."/>
            <person name="Long M."/>
            <person name="Low L."/>
            <person name="Lozovsky E."/>
            <person name="Lu J."/>
            <person name="Luo M."/>
            <person name="Machado C.A."/>
            <person name="Makalowski W."/>
            <person name="Marzo M."/>
            <person name="Matsuda M."/>
            <person name="Matzkin L."/>
            <person name="McAllister B."/>
            <person name="McBride C.S."/>
            <person name="McKernan B."/>
            <person name="McKernan K."/>
            <person name="Mendez-Lago M."/>
            <person name="Minx P."/>
            <person name="Mollenhauer M.U."/>
            <person name="Montooth K."/>
            <person name="Mount S.M."/>
            <person name="Mu X."/>
            <person name="Myers E."/>
            <person name="Negre B."/>
            <person name="Newfeld S."/>
            <person name="Nielsen R."/>
            <person name="Noor M.A."/>
            <person name="O'Grady P."/>
            <person name="Pachter L."/>
            <person name="Papaceit M."/>
            <person name="Parisi M.J."/>
            <person name="Parisi M."/>
            <person name="Parts L."/>
            <person name="Pedersen J.S."/>
            <person name="Pesole G."/>
            <person name="Phillippy A.M."/>
            <person name="Ponting C.P."/>
            <person name="Pop M."/>
            <person name="Porcelli D."/>
            <person name="Powell J.R."/>
            <person name="Prohaska S."/>
            <person name="Pruitt K."/>
            <person name="Puig M."/>
            <person name="Quesneville H."/>
            <person name="Ram K.R."/>
            <person name="Rand D."/>
            <person name="Rasmussen M.D."/>
            <person name="Reed L.K."/>
            <person name="Reenan R."/>
            <person name="Reily A."/>
            <person name="Remington K.A."/>
            <person name="Rieger T.T."/>
            <person name="Ritchie M.G."/>
            <person name="Robin C."/>
            <person name="Rogers Y.H."/>
            <person name="Rohde C."/>
            <person name="Rozas J."/>
            <person name="Rubenfield M.J."/>
            <person name="Ruiz A."/>
            <person name="Russo S."/>
            <person name="Salzberg S.L."/>
            <person name="Sanchez-Gracia A."/>
            <person name="Saranga D.J."/>
            <person name="Sato H."/>
            <person name="Schaeffer S.W."/>
            <person name="Schatz M.C."/>
            <person name="Schlenke T."/>
            <person name="Schwartz R."/>
            <person name="Segarra C."/>
            <person name="Singh R.S."/>
            <person name="Sirot L."/>
            <person name="Sirota M."/>
            <person name="Sisneros N.B."/>
            <person name="Smith C.D."/>
            <person name="Smith T.F."/>
            <person name="Spieth J."/>
            <person name="Stage D.E."/>
            <person name="Stark A."/>
            <person name="Stephan W."/>
            <person name="Strausberg R.L."/>
            <person name="Strempel S."/>
            <person name="Sturgill D."/>
            <person name="Sutton G."/>
            <person name="Sutton G.G."/>
            <person name="Tao W."/>
            <person name="Teichmann S."/>
            <person name="Tobari Y.N."/>
            <person name="Tomimura Y."/>
            <person name="Tsolas J.M."/>
            <person name="Valente V.L."/>
            <person name="Venter E."/>
            <person name="Venter J.C."/>
            <person name="Vicario S."/>
            <person name="Vieira F.G."/>
            <person name="Vilella A.J."/>
            <person name="Villasante A."/>
            <person name="Walenz B."/>
            <person name="Wang J."/>
            <person name="Wasserman M."/>
            <person name="Watts T."/>
            <person name="Wilson D."/>
            <person name="Wilson R.K."/>
            <person name="Wing R.A."/>
            <person name="Wolfner M.F."/>
            <person name="Wong A."/>
            <person name="Wong G.K."/>
            <person name="Wu C.I."/>
            <person name="Wu G."/>
            <person name="Yamamoto D."/>
            <person name="Yang H.P."/>
            <person name="Yang S.P."/>
            <person name="Yorke J.A."/>
            <person name="Yoshida K."/>
            <person name="Zdobnov E."/>
            <person name="Zhang P."/>
            <person name="Zhang Y."/>
            <person name="Zimin A.V."/>
            <person name="Baldwin J."/>
            <person name="Abdouelleil A."/>
            <person name="Abdulkadir J."/>
            <person name="Abebe A."/>
            <person name="Abera B."/>
            <person name="Abreu J."/>
            <person name="Acer S.C."/>
            <person name="Aftuck L."/>
            <person name="Alexander A."/>
            <person name="An P."/>
            <person name="Anderson E."/>
            <person name="Anderson S."/>
            <person name="Arachi H."/>
            <person name="Azer M."/>
            <person name="Bachantsang P."/>
            <person name="Barry A."/>
            <person name="Bayul T."/>
            <person name="Berlin A."/>
            <person name="Bessette D."/>
            <person name="Bloom T."/>
            <person name="Blye J."/>
            <person name="Boguslavskiy L."/>
            <person name="Bonnet C."/>
            <person name="Boukhgalter B."/>
            <person name="Bourzgui I."/>
            <person name="Brown A."/>
            <person name="Cahill P."/>
            <person name="Channer S."/>
            <person name="Cheshatsang Y."/>
            <person name="Chuda L."/>
            <person name="Citroen M."/>
            <person name="Collymore A."/>
            <person name="Cooke P."/>
            <person name="Costello M."/>
            <person name="D'Aco K."/>
            <person name="Daza R."/>
            <person name="De Haan G."/>
            <person name="DeGray S."/>
            <person name="DeMaso C."/>
            <person name="Dhargay N."/>
            <person name="Dooley K."/>
            <person name="Dooley E."/>
            <person name="Doricent M."/>
            <person name="Dorje P."/>
            <person name="Dorjee K."/>
            <person name="Dupes A."/>
            <person name="Elong R."/>
            <person name="Falk J."/>
            <person name="Farina A."/>
            <person name="Faro S."/>
            <person name="Ferguson D."/>
            <person name="Fisher S."/>
            <person name="Foley C.D."/>
            <person name="Franke A."/>
            <person name="Friedrich D."/>
            <person name="Gadbois L."/>
            <person name="Gearin G."/>
            <person name="Gearin C.R."/>
            <person name="Giannoukos G."/>
            <person name="Goode T."/>
            <person name="Graham J."/>
            <person name="Grandbois E."/>
            <person name="Grewal S."/>
            <person name="Gyaltsen K."/>
            <person name="Hafez N."/>
            <person name="Hagos B."/>
            <person name="Hall J."/>
            <person name="Henson C."/>
            <person name="Hollinger A."/>
            <person name="Honan T."/>
            <person name="Huard M.D."/>
            <person name="Hughes L."/>
            <person name="Hurhula B."/>
            <person name="Husby M.E."/>
            <person name="Kamat A."/>
            <person name="Kanga B."/>
            <person name="Kashin S."/>
            <person name="Khazanovich D."/>
            <person name="Kisner P."/>
            <person name="Lance K."/>
            <person name="Lara M."/>
            <person name="Lee W."/>
            <person name="Lennon N."/>
            <person name="Letendre F."/>
            <person name="LeVine R."/>
            <person name="Lipovsky A."/>
            <person name="Liu X."/>
            <person name="Liu J."/>
            <person name="Liu S."/>
            <person name="Lokyitsang T."/>
            <person name="Lokyitsang Y."/>
            <person name="Lubonja R."/>
            <person name="Lui A."/>
            <person name="MacDonald P."/>
            <person name="Magnisalis V."/>
            <person name="Maru K."/>
            <person name="Matthews C."/>
            <person name="McCusker W."/>
            <person name="McDonough S."/>
            <person name="Mehta T."/>
            <person name="Meldrim J."/>
            <person name="Meneus L."/>
            <person name="Mihai O."/>
            <person name="Mihalev A."/>
            <person name="Mihova T."/>
            <person name="Mittelman R."/>
            <person name="Mlenga V."/>
            <person name="Montmayeur A."/>
            <person name="Mulrain L."/>
            <person name="Navidi A."/>
            <person name="Naylor J."/>
            <person name="Negash T."/>
            <person name="Nguyen T."/>
            <person name="Nguyen N."/>
            <person name="Nicol R."/>
            <person name="Norbu C."/>
            <person name="Norbu N."/>
            <person name="Novod N."/>
            <person name="O'Neill B."/>
            <person name="Osman S."/>
            <person name="Markiewicz E."/>
            <person name="Oyono O.L."/>
            <person name="Patti C."/>
            <person name="Phunkhang P."/>
            <person name="Pierre F."/>
            <person name="Priest M."/>
            <person name="Raghuraman S."/>
            <person name="Rege F."/>
            <person name="Reyes R."/>
            <person name="Rise C."/>
            <person name="Rogov P."/>
            <person name="Ross K."/>
            <person name="Ryan E."/>
            <person name="Settipalli S."/>
            <person name="Shea T."/>
            <person name="Sherpa N."/>
            <person name="Shi L."/>
            <person name="Shih D."/>
            <person name="Sparrow T."/>
            <person name="Spaulding J."/>
            <person name="Stalker J."/>
            <person name="Stange-Thomann N."/>
            <person name="Stavropoulos S."/>
            <person name="Stone C."/>
            <person name="Strader C."/>
            <person name="Tesfaye S."/>
            <person name="Thomson T."/>
            <person name="Thoulutsang Y."/>
            <person name="Thoulutsang D."/>
            <person name="Topham K."/>
            <person name="Topping I."/>
            <person name="Tsamla T."/>
            <person name="Vassiliev H."/>
            <person name="Vo A."/>
            <person name="Wangchuk T."/>
            <person name="Wangdi T."/>
            <person name="Weiand M."/>
            <person name="Wilkinson J."/>
            <person name="Wilson A."/>
            <person name="Yadav S."/>
            <person name="Young G."/>
            <person name="Yu Q."/>
            <person name="Zembek L."/>
            <person name="Zhong D."/>
            <person name="Zimmer A."/>
            <person name="Zwirko Z."/>
            <person name="Jaffe D.B."/>
            <person name="Alvarez P."/>
            <person name="Brockman W."/>
            <person name="Butler J."/>
            <person name="Chin C."/>
            <person name="Gnerre S."/>
            <person name="Grabherr M."/>
            <person name="Kleber M."/>
            <person name="Mauceli E."/>
            <person name="MacCallum I."/>
        </authorList>
    </citation>
    <scope>NUCLEOTIDE SEQUENCE [LARGE SCALE GENOMIC DNA]</scope>
    <source>
        <strain evidence="4">Tucson 15081-1352.22</strain>
    </source>
</reference>
<sequence>MSASERELSEMRESLGRFEATLSLLSNQNAAQREELKEAFAKINSLEGDLARERESRNPTQQGYMNNNTPPRPPFTPRYGVQPARPALKMESNQSGHSQRSNMAASGSVKRAPSGNTNPFKKSQRLYHLEAPTDVPCSSNDEDTVQATNRAPTYEVSDQSVEAGLLGYSSQADESDQTEEIETAIEATRNEARELNAGQIRVLAFHHLEQAQQMLSKLSRLFETSRKSLEALNSMIEKVNTIDSNDQAATIVLHKTMLLESQVGELSRACQFAKAGLVNSNLLDEAEIQALLKEMDSLPYQSAVEATEFAKPIIVTNGTMLLYVLALPKVVAKEYQMLVIRPAIRANRQIDANFGKLLVAPDETFAITKDCLTIGNTSVCAEEHLTPLSESDCIPRTLKGGNAECHYVTSSRRVVELLEDGTLFLTNYNGTIYTEGQSYSLDGTYLVQFANETVTADNKTFRSHSHTRLIAMPTVVTNLTSLGYHLNLELIHGLSTRNLNLLQVMRRRLTISSTTEIVTIFVVILVIFVFWRKVTHQQTSLETDKDVESNGTQTEDIVTIDHKSA</sequence>
<keyword evidence="4" id="KW-1185">Reference proteome</keyword>
<dbReference type="InterPro" id="IPR009882">
    <property type="entry name" value="Gypsy"/>
</dbReference>
<feature type="compositionally biased region" description="Polar residues" evidence="1">
    <location>
        <begin position="91"/>
        <end position="105"/>
    </location>
</feature>
<feature type="region of interest" description="Disordered" evidence="1">
    <location>
        <begin position="46"/>
        <end position="121"/>
    </location>
</feature>
<dbReference type="OrthoDB" id="7870587at2759"/>
<dbReference type="eggNOG" id="ENOG502T6YZ">
    <property type="taxonomic scope" value="Eukaryota"/>
</dbReference>
<protein>
    <submittedName>
        <fullName evidence="3">Uncharacterized protein</fullName>
    </submittedName>
</protein>
<dbReference type="EMBL" id="CH933817">
    <property type="protein sequence ID" value="KRG07768.1"/>
    <property type="molecule type" value="Genomic_DNA"/>
</dbReference>
<name>A0A0Q9XV72_DROMO</name>
<feature type="transmembrane region" description="Helical" evidence="2">
    <location>
        <begin position="509"/>
        <end position="531"/>
    </location>
</feature>
<keyword evidence="2" id="KW-0472">Membrane</keyword>
<dbReference type="InParanoid" id="A0A0Q9XV72"/>
<gene>
    <name evidence="3" type="primary">Dmoj\GI26671</name>
    <name evidence="3" type="ORF">Dmoj_GI26671</name>
</gene>
<dbReference type="KEGG" id="dmo:Dmoj_GI26671"/>
<evidence type="ECO:0000313" key="3">
    <source>
        <dbReference type="EMBL" id="KRG07768.1"/>
    </source>
</evidence>
<evidence type="ECO:0000256" key="2">
    <source>
        <dbReference type="SAM" id="Phobius"/>
    </source>
</evidence>
<accession>A0A0Q9XV72</accession>
<keyword evidence="2" id="KW-1133">Transmembrane helix</keyword>
<dbReference type="SMR" id="A0A0Q9XV72"/>
<proteinExistence type="predicted"/>
<dbReference type="Pfam" id="PF07253">
    <property type="entry name" value="Gypsy"/>
    <property type="match status" value="1"/>
</dbReference>
<dbReference type="Proteomes" id="UP000009192">
    <property type="component" value="Unassembled WGS sequence"/>
</dbReference>
<organism evidence="3 4">
    <name type="scientific">Drosophila mojavensis</name>
    <name type="common">Fruit fly</name>
    <dbReference type="NCBI Taxonomy" id="7230"/>
    <lineage>
        <taxon>Eukaryota</taxon>
        <taxon>Metazoa</taxon>
        <taxon>Ecdysozoa</taxon>
        <taxon>Arthropoda</taxon>
        <taxon>Hexapoda</taxon>
        <taxon>Insecta</taxon>
        <taxon>Pterygota</taxon>
        <taxon>Neoptera</taxon>
        <taxon>Endopterygota</taxon>
        <taxon>Diptera</taxon>
        <taxon>Brachycera</taxon>
        <taxon>Muscomorpha</taxon>
        <taxon>Ephydroidea</taxon>
        <taxon>Drosophilidae</taxon>
        <taxon>Drosophila</taxon>
    </lineage>
</organism>
<evidence type="ECO:0000256" key="1">
    <source>
        <dbReference type="SAM" id="MobiDB-lite"/>
    </source>
</evidence>
<keyword evidence="2" id="KW-0812">Transmembrane</keyword>
<evidence type="ECO:0000313" key="4">
    <source>
        <dbReference type="Proteomes" id="UP000009192"/>
    </source>
</evidence>